<dbReference type="Pfam" id="PF10101">
    <property type="entry name" value="DUF2339"/>
    <property type="match status" value="1"/>
</dbReference>
<dbReference type="InterPro" id="IPR019286">
    <property type="entry name" value="DUF2339_TM"/>
</dbReference>
<feature type="transmembrane region" description="Helical" evidence="1">
    <location>
        <begin position="222"/>
        <end position="241"/>
    </location>
</feature>
<dbReference type="RefSeq" id="WP_165972830.1">
    <property type="nucleotide sequence ID" value="NZ_SMAR01000018.1"/>
</dbReference>
<dbReference type="Proteomes" id="UP000295097">
    <property type="component" value="Unassembled WGS sequence"/>
</dbReference>
<feature type="transmembrane region" description="Helical" evidence="1">
    <location>
        <begin position="106"/>
        <end position="122"/>
    </location>
</feature>
<evidence type="ECO:0000313" key="3">
    <source>
        <dbReference type="Proteomes" id="UP000295097"/>
    </source>
</evidence>
<organism evidence="2 3">
    <name type="scientific">Martelella mediterranea</name>
    <dbReference type="NCBI Taxonomy" id="293089"/>
    <lineage>
        <taxon>Bacteria</taxon>
        <taxon>Pseudomonadati</taxon>
        <taxon>Pseudomonadota</taxon>
        <taxon>Alphaproteobacteria</taxon>
        <taxon>Hyphomicrobiales</taxon>
        <taxon>Aurantimonadaceae</taxon>
        <taxon>Martelella</taxon>
    </lineage>
</organism>
<feature type="transmembrane region" description="Helical" evidence="1">
    <location>
        <begin position="134"/>
        <end position="155"/>
    </location>
</feature>
<dbReference type="PANTHER" id="PTHR38434">
    <property type="entry name" value="BLL2549 PROTEIN"/>
    <property type="match status" value="1"/>
</dbReference>
<comment type="caution">
    <text evidence="2">The sequence shown here is derived from an EMBL/GenBank/DDBJ whole genome shotgun (WGS) entry which is preliminary data.</text>
</comment>
<evidence type="ECO:0000313" key="2">
    <source>
        <dbReference type="EMBL" id="TCT37471.1"/>
    </source>
</evidence>
<proteinExistence type="predicted"/>
<dbReference type="EMBL" id="SMAR01000018">
    <property type="protein sequence ID" value="TCT37471.1"/>
    <property type="molecule type" value="Genomic_DNA"/>
</dbReference>
<evidence type="ECO:0000256" key="1">
    <source>
        <dbReference type="SAM" id="Phobius"/>
    </source>
</evidence>
<accession>A0A4R3NPD5</accession>
<sequence>MLRARQTVQVAIETTTWTIASVFVCALLQRLVPDEPGLLAAVLSIAMLAQLNRLQTTGKWLRFLRGSLAVVFGLVASALIAVPLTISNPLLFRYNTVTGPLVFDSLALSYLPLSAVLAFGAWKVTHLAKWLRIGFAGISGLLAGFYVVCEIRRFWRGPDLSVGGVTQPELYSYTIALVVLCASLLVVSLYLRSHVLRKLAMAATGLTIAKVFLFDISGLEGLLRVVSFIGLGLALAGLGLLDRSMSRRWSGISDRPADNGGGEG</sequence>
<keyword evidence="1" id="KW-0812">Transmembrane</keyword>
<keyword evidence="1" id="KW-0472">Membrane</keyword>
<dbReference type="PANTHER" id="PTHR38434:SF1">
    <property type="entry name" value="BLL2549 PROTEIN"/>
    <property type="match status" value="1"/>
</dbReference>
<name>A0A4R3NPD5_9HYPH</name>
<gene>
    <name evidence="2" type="ORF">EDC90_101848</name>
</gene>
<protein>
    <submittedName>
        <fullName evidence="2">Putative membrane protein DUF2339</fullName>
    </submittedName>
</protein>
<reference evidence="2 3" key="1">
    <citation type="submission" date="2019-03" db="EMBL/GenBank/DDBJ databases">
        <title>Freshwater and sediment microbial communities from various areas in North America, analyzing microbe dynamics in response to fracking.</title>
        <authorList>
            <person name="Lamendella R."/>
        </authorList>
    </citation>
    <scope>NUCLEOTIDE SEQUENCE [LARGE SCALE GENOMIC DNA]</scope>
    <source>
        <strain evidence="2 3">175.2</strain>
    </source>
</reference>
<feature type="transmembrane region" description="Helical" evidence="1">
    <location>
        <begin position="66"/>
        <end position="86"/>
    </location>
</feature>
<feature type="transmembrane region" description="Helical" evidence="1">
    <location>
        <begin position="198"/>
        <end position="216"/>
    </location>
</feature>
<keyword evidence="3" id="KW-1185">Reference proteome</keyword>
<keyword evidence="1" id="KW-1133">Transmembrane helix</keyword>
<dbReference type="AlphaFoldDB" id="A0A4R3NPD5"/>
<feature type="transmembrane region" description="Helical" evidence="1">
    <location>
        <begin position="170"/>
        <end position="191"/>
    </location>
</feature>